<dbReference type="GO" id="GO:0004435">
    <property type="term" value="F:phosphatidylinositol-4,5-bisphosphate phospholipase C activity"/>
    <property type="evidence" value="ECO:0007669"/>
    <property type="project" value="UniProtKB-EC"/>
</dbReference>
<feature type="compositionally biased region" description="Basic and acidic residues" evidence="9">
    <location>
        <begin position="987"/>
        <end position="996"/>
    </location>
</feature>
<dbReference type="PANTHER" id="PTHR10336:SF80">
    <property type="entry name" value="C2 DOMAIN-CONTAINING PROTEIN"/>
    <property type="match status" value="1"/>
</dbReference>
<dbReference type="PANTHER" id="PTHR10336">
    <property type="entry name" value="PHOSPHOINOSITIDE-SPECIFIC PHOSPHOLIPASE C FAMILY PROTEIN"/>
    <property type="match status" value="1"/>
</dbReference>
<dbReference type="PROSITE" id="PS50004">
    <property type="entry name" value="C2"/>
    <property type="match status" value="1"/>
</dbReference>
<dbReference type="GO" id="GO:0051209">
    <property type="term" value="P:release of sequestered calcium ion into cytosol"/>
    <property type="evidence" value="ECO:0007669"/>
    <property type="project" value="TreeGrafter"/>
</dbReference>
<comment type="catalytic activity">
    <reaction evidence="8">
        <text>a 1,2-diacyl-sn-glycero-3-phospho-(1D-myo-inositol-4,5-bisphosphate) + H2O = 1D-myo-inositol 1,4,5-trisphosphate + a 1,2-diacyl-sn-glycerol + H(+)</text>
        <dbReference type="Rhea" id="RHEA:33179"/>
        <dbReference type="ChEBI" id="CHEBI:15377"/>
        <dbReference type="ChEBI" id="CHEBI:15378"/>
        <dbReference type="ChEBI" id="CHEBI:17815"/>
        <dbReference type="ChEBI" id="CHEBI:58456"/>
        <dbReference type="ChEBI" id="CHEBI:203600"/>
        <dbReference type="EC" id="3.1.4.11"/>
    </reaction>
</comment>
<dbReference type="Gene3D" id="1.10.238.10">
    <property type="entry name" value="EF-hand"/>
    <property type="match status" value="2"/>
</dbReference>
<evidence type="ECO:0000259" key="10">
    <source>
        <dbReference type="PROSITE" id="PS50004"/>
    </source>
</evidence>
<dbReference type="SUPFAM" id="SSF49562">
    <property type="entry name" value="C2 domain (Calcium/lipid-binding domain, CaLB)"/>
    <property type="match status" value="1"/>
</dbReference>
<dbReference type="AlphaFoldDB" id="A0A2G8K112"/>
<feature type="compositionally biased region" description="Acidic residues" evidence="9">
    <location>
        <begin position="383"/>
        <end position="392"/>
    </location>
</feature>
<dbReference type="InterPro" id="IPR035892">
    <property type="entry name" value="C2_domain_sf"/>
</dbReference>
<evidence type="ECO:0000313" key="12">
    <source>
        <dbReference type="EMBL" id="PIK41688.1"/>
    </source>
</evidence>
<dbReference type="InterPro" id="IPR001192">
    <property type="entry name" value="PI-PLC_fam"/>
</dbReference>
<dbReference type="FunFam" id="1.10.238.10:FF:000005">
    <property type="entry name" value="Phosphoinositide phospholipase C"/>
    <property type="match status" value="1"/>
</dbReference>
<evidence type="ECO:0000256" key="2">
    <source>
        <dbReference type="ARBA" id="ARBA00012368"/>
    </source>
</evidence>
<dbReference type="InterPro" id="IPR000008">
    <property type="entry name" value="C2_dom"/>
</dbReference>
<dbReference type="Gene3D" id="3.20.20.190">
    <property type="entry name" value="Phosphatidylinositol (PI) phosphodiesterase"/>
    <property type="match status" value="1"/>
</dbReference>
<feature type="region of interest" description="Disordered" evidence="9">
    <location>
        <begin position="927"/>
        <end position="949"/>
    </location>
</feature>
<evidence type="ECO:0000256" key="8">
    <source>
        <dbReference type="RuleBase" id="RU361133"/>
    </source>
</evidence>
<feature type="region of interest" description="Disordered" evidence="9">
    <location>
        <begin position="752"/>
        <end position="785"/>
    </location>
</feature>
<dbReference type="GO" id="GO:0016042">
    <property type="term" value="P:lipid catabolic process"/>
    <property type="evidence" value="ECO:0007669"/>
    <property type="project" value="UniProtKB-KW"/>
</dbReference>
<dbReference type="SUPFAM" id="SSF51695">
    <property type="entry name" value="PLC-like phosphodiesterases"/>
    <property type="match status" value="1"/>
</dbReference>
<dbReference type="InterPro" id="IPR000909">
    <property type="entry name" value="PLipase_C_PInositol-sp_X_dom"/>
</dbReference>
<evidence type="ECO:0000256" key="5">
    <source>
        <dbReference type="ARBA" id="ARBA00022963"/>
    </source>
</evidence>
<dbReference type="SMART" id="SM00239">
    <property type="entry name" value="C2"/>
    <property type="match status" value="1"/>
</dbReference>
<dbReference type="SMART" id="SM00149">
    <property type="entry name" value="PLCYc"/>
    <property type="match status" value="1"/>
</dbReference>
<dbReference type="Pfam" id="PF09279">
    <property type="entry name" value="EF-hand_like"/>
    <property type="match status" value="1"/>
</dbReference>
<accession>A0A2G8K112</accession>
<evidence type="ECO:0000256" key="4">
    <source>
        <dbReference type="ARBA" id="ARBA00022801"/>
    </source>
</evidence>
<protein>
    <recommendedName>
        <fullName evidence="2 8">Phosphoinositide phospholipase C</fullName>
        <ecNumber evidence="2 8">3.1.4.11</ecNumber>
    </recommendedName>
</protein>
<dbReference type="PROSITE" id="PS50007">
    <property type="entry name" value="PIPLC_X_DOMAIN"/>
    <property type="match status" value="1"/>
</dbReference>
<feature type="compositionally biased region" description="Basic and acidic residues" evidence="9">
    <location>
        <begin position="776"/>
        <end position="785"/>
    </location>
</feature>
<dbReference type="Pfam" id="PF00387">
    <property type="entry name" value="PI-PLC-Y"/>
    <property type="match status" value="1"/>
</dbReference>
<evidence type="ECO:0000256" key="9">
    <source>
        <dbReference type="SAM" id="MobiDB-lite"/>
    </source>
</evidence>
<keyword evidence="6 8" id="KW-0443">Lipid metabolism</keyword>
<keyword evidence="7" id="KW-0807">Transducer</keyword>
<evidence type="ECO:0000256" key="1">
    <source>
        <dbReference type="ARBA" id="ARBA00004496"/>
    </source>
</evidence>
<dbReference type="FunFam" id="3.20.20.190:FF:000039">
    <property type="entry name" value="Phosphoinositide phospholipase C"/>
    <property type="match status" value="1"/>
</dbReference>
<name>A0A2G8K112_STIJA</name>
<evidence type="ECO:0000256" key="7">
    <source>
        <dbReference type="ARBA" id="ARBA00023224"/>
    </source>
</evidence>
<feature type="domain" description="PI-PLC Y-box" evidence="11">
    <location>
        <begin position="425"/>
        <end position="538"/>
    </location>
</feature>
<keyword evidence="4 8" id="KW-0378">Hydrolase</keyword>
<reference evidence="12 13" key="1">
    <citation type="journal article" date="2017" name="PLoS Biol.">
        <title>The sea cucumber genome provides insights into morphological evolution and visceral regeneration.</title>
        <authorList>
            <person name="Zhang X."/>
            <person name="Sun L."/>
            <person name="Yuan J."/>
            <person name="Sun Y."/>
            <person name="Gao Y."/>
            <person name="Zhang L."/>
            <person name="Li S."/>
            <person name="Dai H."/>
            <person name="Hamel J.F."/>
            <person name="Liu C."/>
            <person name="Yu Y."/>
            <person name="Liu S."/>
            <person name="Lin W."/>
            <person name="Guo K."/>
            <person name="Jin S."/>
            <person name="Xu P."/>
            <person name="Storey K.B."/>
            <person name="Huan P."/>
            <person name="Zhang T."/>
            <person name="Zhou Y."/>
            <person name="Zhang J."/>
            <person name="Lin C."/>
            <person name="Li X."/>
            <person name="Xing L."/>
            <person name="Huo D."/>
            <person name="Sun M."/>
            <person name="Wang L."/>
            <person name="Mercier A."/>
            <person name="Li F."/>
            <person name="Yang H."/>
            <person name="Xiang J."/>
        </authorList>
    </citation>
    <scope>NUCLEOTIDE SEQUENCE [LARGE SCALE GENOMIC DNA]</scope>
    <source>
        <strain evidence="12">Shaxun</strain>
        <tissue evidence="12">Muscle</tissue>
    </source>
</reference>
<keyword evidence="3" id="KW-0963">Cytoplasm</keyword>
<dbReference type="Proteomes" id="UP000230750">
    <property type="component" value="Unassembled WGS sequence"/>
</dbReference>
<dbReference type="OrthoDB" id="269822at2759"/>
<feature type="region of interest" description="Disordered" evidence="9">
    <location>
        <begin position="964"/>
        <end position="997"/>
    </location>
</feature>
<keyword evidence="5 8" id="KW-0442">Lipid degradation</keyword>
<dbReference type="InterPro" id="IPR017946">
    <property type="entry name" value="PLC-like_Pdiesterase_TIM-brl"/>
</dbReference>
<dbReference type="CDD" id="cd00275">
    <property type="entry name" value="C2_PLC_like"/>
    <property type="match status" value="1"/>
</dbReference>
<dbReference type="PROSITE" id="PS50008">
    <property type="entry name" value="PIPLC_Y_DOMAIN"/>
    <property type="match status" value="1"/>
</dbReference>
<organism evidence="12 13">
    <name type="scientific">Stichopus japonicus</name>
    <name type="common">Sea cucumber</name>
    <dbReference type="NCBI Taxonomy" id="307972"/>
    <lineage>
        <taxon>Eukaryota</taxon>
        <taxon>Metazoa</taxon>
        <taxon>Echinodermata</taxon>
        <taxon>Eleutherozoa</taxon>
        <taxon>Echinozoa</taxon>
        <taxon>Holothuroidea</taxon>
        <taxon>Aspidochirotacea</taxon>
        <taxon>Aspidochirotida</taxon>
        <taxon>Stichopodidae</taxon>
        <taxon>Apostichopus</taxon>
    </lineage>
</organism>
<dbReference type="InterPro" id="IPR015359">
    <property type="entry name" value="PLC_EF-hand-like"/>
</dbReference>
<dbReference type="STRING" id="307972.A0A2G8K112"/>
<dbReference type="Gene3D" id="2.60.40.150">
    <property type="entry name" value="C2 domain"/>
    <property type="match status" value="1"/>
</dbReference>
<comment type="caution">
    <text evidence="12">The sequence shown here is derived from an EMBL/GenBank/DDBJ whole genome shotgun (WGS) entry which is preliminary data.</text>
</comment>
<keyword evidence="13" id="KW-1185">Reference proteome</keyword>
<gene>
    <name evidence="12" type="ORF">BSL78_21454</name>
</gene>
<dbReference type="EC" id="3.1.4.11" evidence="2 8"/>
<dbReference type="InterPro" id="IPR001711">
    <property type="entry name" value="PLipase_C_Pinositol-sp_Y"/>
</dbReference>
<evidence type="ECO:0000256" key="6">
    <source>
        <dbReference type="ARBA" id="ARBA00023098"/>
    </source>
</evidence>
<dbReference type="Pfam" id="PF00168">
    <property type="entry name" value="C2"/>
    <property type="match status" value="1"/>
</dbReference>
<evidence type="ECO:0000313" key="13">
    <source>
        <dbReference type="Proteomes" id="UP000230750"/>
    </source>
</evidence>
<sequence>MDEVQRLLHKMNVNLSKRKVKQLFKEADTNTTDDNEGLLDFDEFVCFYKRLSTRPELLSLLQEYSGGKEYLTRQDFELYLRLEQGEKEIKKDVVKQLMERFEPVPENLKEGRLGIDGFTRYLLSEEADLFSVQHRVVNQDMNQPLCHYFIASSHNTYLLGDQVMSHSSVDVYGAVLLSGCRCVEMDCWDGKDGEPIVYHGYTLTTKIKCRDVITVINKHAFVSSPYPVILSIENHCNLQQQKKLANYLIDILGEKLVIQDWDLKRLPSPEALKGKILIKTQKLPLDHDNELEGGEVSEEDSADELEEDFKLEKSGASKFENLVVAQWALKKKSPIKPTHAAWQRIAVKARESSKRHRRSSSGLSGTLRKLKASRQRKSRSESSESESAEDGNLELCVGKRSSLRRNSSAPPQPWKKKSIILSKQLSDLVKYTRSVAFSGFPADMPCWELPSLGEMRASNLVATRSREFVNFTARNLCRVYPSAYRIDSSNYSPQPMWNCGCQLVALNYQTEGRVMQLARAKFMSNGNCGYVLKPQVMREETCAFEPNLCDPLTNQKKLLTIRIISGQQLPKPPQSLLGERGEIIDPYVEVEVIGLPIDCIKAVTKTVQDNGFNPNWNQTVFCTLHMPEIALIRFAVWDEDPIGRDYIGQATFSVRSLLPGYRHIHLEGLDHATLYIHVMIEDFDEKTLHRLTRARSSNKHDYARTKSVDLDIPVMGYAGGKLSPRRGGNKIPLTQRFNIMRRHTAASIFMVGDSSSSSSASPTKTQNSTTTAAEEDTIHKNNKGEELQSDATPVALDAITTMLEIAEIDIDIAMDGSTKIPLKALSKVFSLNIPVSSIITGIREKKLSLDCGRPLCMDAVEGNIASNRDSVVMTTLEENDETLEEFSFLWQQESDSLQELVAPNRVHHPEHAFVGLENIAEHKSIAGSADDLSSSTDSSDEEDGYLPGPFTLGLRSKVNGCLEESEDSDYDIESDSTNSGTLKRRKTSQDKKKLEQTKVSGHVIKRVKDKEQPFETKVDIFAGDRSRLSMAMEELGADLLGIIGDINPRASSMEPVHEKDATVTSAL</sequence>
<evidence type="ECO:0000259" key="11">
    <source>
        <dbReference type="PROSITE" id="PS50008"/>
    </source>
</evidence>
<feature type="domain" description="C2" evidence="10">
    <location>
        <begin position="538"/>
        <end position="668"/>
    </location>
</feature>
<feature type="compositionally biased region" description="Polar residues" evidence="9">
    <location>
        <begin position="762"/>
        <end position="772"/>
    </location>
</feature>
<dbReference type="FunFam" id="2.60.40.150:FF:000018">
    <property type="entry name" value="Phosphoinositide phospholipase C"/>
    <property type="match status" value="1"/>
</dbReference>
<dbReference type="SMART" id="SM00148">
    <property type="entry name" value="PLCXc"/>
    <property type="match status" value="1"/>
</dbReference>
<dbReference type="CDD" id="cd08558">
    <property type="entry name" value="PI-PLCc_eukaryota"/>
    <property type="match status" value="1"/>
</dbReference>
<dbReference type="InterPro" id="IPR011992">
    <property type="entry name" value="EF-hand-dom_pair"/>
</dbReference>
<feature type="region of interest" description="Disordered" evidence="9">
    <location>
        <begin position="347"/>
        <end position="392"/>
    </location>
</feature>
<feature type="compositionally biased region" description="Basic residues" evidence="9">
    <location>
        <begin position="368"/>
        <end position="377"/>
    </location>
</feature>
<dbReference type="SUPFAM" id="SSF47473">
    <property type="entry name" value="EF-hand"/>
    <property type="match status" value="1"/>
</dbReference>
<dbReference type="PRINTS" id="PR00390">
    <property type="entry name" value="PHPHLIPASEC"/>
</dbReference>
<dbReference type="EMBL" id="MRZV01000996">
    <property type="protein sequence ID" value="PIK41688.1"/>
    <property type="molecule type" value="Genomic_DNA"/>
</dbReference>
<proteinExistence type="predicted"/>
<dbReference type="Pfam" id="PF00388">
    <property type="entry name" value="PI-PLC-X"/>
    <property type="match status" value="1"/>
</dbReference>
<dbReference type="GO" id="GO:0048015">
    <property type="term" value="P:phosphatidylinositol-mediated signaling"/>
    <property type="evidence" value="ECO:0007669"/>
    <property type="project" value="TreeGrafter"/>
</dbReference>
<comment type="subcellular location">
    <subcellularLocation>
        <location evidence="1">Cytoplasm</location>
    </subcellularLocation>
</comment>
<dbReference type="GO" id="GO:0005737">
    <property type="term" value="C:cytoplasm"/>
    <property type="evidence" value="ECO:0007669"/>
    <property type="project" value="UniProtKB-SubCell"/>
</dbReference>
<feature type="compositionally biased region" description="Acidic residues" evidence="9">
    <location>
        <begin position="964"/>
        <end position="974"/>
    </location>
</feature>
<evidence type="ECO:0000256" key="3">
    <source>
        <dbReference type="ARBA" id="ARBA00022490"/>
    </source>
</evidence>
<dbReference type="GO" id="GO:0046488">
    <property type="term" value="P:phosphatidylinositol metabolic process"/>
    <property type="evidence" value="ECO:0007669"/>
    <property type="project" value="TreeGrafter"/>
</dbReference>